<dbReference type="Proteomes" id="UP000501926">
    <property type="component" value="Chromosome"/>
</dbReference>
<reference evidence="1" key="2">
    <citation type="submission" date="2006-01" db="EMBL/GenBank/DDBJ databases">
        <authorList>
            <person name="Genoscope"/>
        </authorList>
    </citation>
    <scope>NUCLEOTIDE SEQUENCE</scope>
</reference>
<gene>
    <name evidence="2" type="ORF">KsCSTR_37940</name>
    <name evidence="1" type="ORF">kuste2284</name>
</gene>
<name>Q1Q623_KUEST</name>
<dbReference type="EMBL" id="CP049055">
    <property type="protein sequence ID" value="QII13173.1"/>
    <property type="molecule type" value="Genomic_DNA"/>
</dbReference>
<dbReference type="AlphaFoldDB" id="Q1Q623"/>
<reference evidence="1" key="1">
    <citation type="journal article" date="2006" name="Nature">
        <title>Deciphering the evolution and metabolism of an anammox bacterium from a community genome.</title>
        <authorList>
            <person name="Strous M."/>
            <person name="Pelletier E."/>
            <person name="Mangenot S."/>
            <person name="Rattei T."/>
            <person name="Lehner A."/>
            <person name="Taylor M.W."/>
            <person name="Horn M."/>
            <person name="Daims H."/>
            <person name="Bartol-Mavel D."/>
            <person name="Wincker P."/>
            <person name="Barbe V."/>
            <person name="Fonknechten N."/>
            <person name="Vallenet D."/>
            <person name="Segurens B."/>
            <person name="Schenowitz-Truong C."/>
            <person name="Medigue C."/>
            <person name="Collingro A."/>
            <person name="Snel B."/>
            <person name="Dutilh B.E."/>
            <person name="OpDenCamp H.J.M."/>
            <person name="vanDerDrift C."/>
            <person name="Cirpus I."/>
            <person name="vanDePas-Schoonen K.T."/>
            <person name="Harhangi H.R."/>
            <person name="vanNiftrik L."/>
            <person name="Schmid M."/>
            <person name="Keltjens J."/>
            <person name="vanDeVossenberg J."/>
            <person name="Kartal B."/>
            <person name="Meier H."/>
            <person name="Frishman D."/>
            <person name="Huynen M.A."/>
            <person name="Mewes H."/>
            <person name="Weissenbach J."/>
            <person name="Jetten M.S.M."/>
            <person name="Wagner M."/>
            <person name="LePaslier D."/>
        </authorList>
    </citation>
    <scope>NUCLEOTIDE SEQUENCE</scope>
</reference>
<sequence>MFLKFLINTFALYHPIAQSMDQKKLQNLTQSPLYCCPANATMTILVLQKEP</sequence>
<evidence type="ECO:0000313" key="1">
    <source>
        <dbReference type="EMBL" id="CAJ73029.1"/>
    </source>
</evidence>
<organism evidence="1">
    <name type="scientific">Kuenenia stuttgartiensis</name>
    <dbReference type="NCBI Taxonomy" id="174633"/>
    <lineage>
        <taxon>Bacteria</taxon>
        <taxon>Pseudomonadati</taxon>
        <taxon>Planctomycetota</taxon>
        <taxon>Candidatus Brocadiia</taxon>
        <taxon>Candidatus Brocadiales</taxon>
        <taxon>Candidatus Brocadiaceae</taxon>
        <taxon>Candidatus Kuenenia</taxon>
    </lineage>
</organism>
<protein>
    <submittedName>
        <fullName evidence="1">Uncharacterized protein</fullName>
    </submittedName>
</protein>
<reference evidence="2 3" key="3">
    <citation type="submission" date="2020-02" db="EMBL/GenBank/DDBJ databases">
        <title>Newly sequenced genome of strain CSTR1 showed variability in Candidatus Kuenenia stuttgartiensis genomes.</title>
        <authorList>
            <person name="Ding C."/>
            <person name="Adrian L."/>
        </authorList>
    </citation>
    <scope>NUCLEOTIDE SEQUENCE [LARGE SCALE GENOMIC DNA]</scope>
    <source>
        <strain evidence="2 3">CSTR1</strain>
    </source>
</reference>
<dbReference type="EMBL" id="CT573071">
    <property type="protein sequence ID" value="CAJ73029.1"/>
    <property type="molecule type" value="Genomic_DNA"/>
</dbReference>
<proteinExistence type="predicted"/>
<evidence type="ECO:0000313" key="3">
    <source>
        <dbReference type="Proteomes" id="UP000501926"/>
    </source>
</evidence>
<accession>Q1Q623</accession>
<evidence type="ECO:0000313" key="2">
    <source>
        <dbReference type="EMBL" id="QII13173.1"/>
    </source>
</evidence>